<dbReference type="InterPro" id="IPR003245">
    <property type="entry name" value="Phytocyanin_dom"/>
</dbReference>
<evidence type="ECO:0000256" key="1">
    <source>
        <dbReference type="ARBA" id="ARBA00004308"/>
    </source>
</evidence>
<dbReference type="OrthoDB" id="2015260at2759"/>
<dbReference type="PANTHER" id="PTHR33021:SF522">
    <property type="entry name" value="PHYTOCYANIN DOMAIN-CONTAINING PROTEIN"/>
    <property type="match status" value="1"/>
</dbReference>
<evidence type="ECO:0000256" key="9">
    <source>
        <dbReference type="SAM" id="Phobius"/>
    </source>
</evidence>
<evidence type="ECO:0000256" key="7">
    <source>
        <dbReference type="ARBA" id="ARBA00035011"/>
    </source>
</evidence>
<keyword evidence="5" id="KW-1015">Disulfide bond</keyword>
<feature type="non-terminal residue" evidence="11">
    <location>
        <position position="1"/>
    </location>
</feature>
<gene>
    <name evidence="11" type="primary">BCB</name>
    <name evidence="11" type="ORF">CR513_01284</name>
</gene>
<evidence type="ECO:0000256" key="5">
    <source>
        <dbReference type="ARBA" id="ARBA00023157"/>
    </source>
</evidence>
<dbReference type="GO" id="GO:0005886">
    <property type="term" value="C:plasma membrane"/>
    <property type="evidence" value="ECO:0007669"/>
    <property type="project" value="TreeGrafter"/>
</dbReference>
<name>A0A371IFJ2_MUCPR</name>
<dbReference type="PROSITE" id="PS51485">
    <property type="entry name" value="PHYTOCYANIN"/>
    <property type="match status" value="1"/>
</dbReference>
<comment type="similarity">
    <text evidence="7">Belongs to the early nodulin-like (ENODL) family.</text>
</comment>
<sequence length="164" mass="18105">MARNVGLNVMGCSIFAMVFIICATEPTDYKVGDSFGWNVPTNESFYKDWASTKRFFVGDSLVFNWSGEHSLGIRTEAIYYDSCNTSAFGPTFRSNGSVSLFRYILPQTGPRYFICTISNHCARGQKLSINVESQPPGSAAPTLSFGTLYAFLSSLAVYFFTIIG</sequence>
<evidence type="ECO:0000256" key="3">
    <source>
        <dbReference type="ARBA" id="ARBA00022729"/>
    </source>
</evidence>
<accession>A0A371IFJ2</accession>
<dbReference type="Pfam" id="PF02298">
    <property type="entry name" value="Cu_bind_like"/>
    <property type="match status" value="1"/>
</dbReference>
<evidence type="ECO:0000256" key="2">
    <source>
        <dbReference type="ARBA" id="ARBA00022458"/>
    </source>
</evidence>
<evidence type="ECO:0000259" key="10">
    <source>
        <dbReference type="PROSITE" id="PS51485"/>
    </source>
</evidence>
<dbReference type="AlphaFoldDB" id="A0A371IFJ2"/>
<evidence type="ECO:0000256" key="8">
    <source>
        <dbReference type="ARBA" id="ARBA00037626"/>
    </source>
</evidence>
<dbReference type="InterPro" id="IPR008972">
    <property type="entry name" value="Cupredoxin"/>
</dbReference>
<dbReference type="GO" id="GO:0009877">
    <property type="term" value="P:nodulation"/>
    <property type="evidence" value="ECO:0007669"/>
    <property type="project" value="UniProtKB-KW"/>
</dbReference>
<evidence type="ECO:0000313" key="12">
    <source>
        <dbReference type="Proteomes" id="UP000257109"/>
    </source>
</evidence>
<evidence type="ECO:0000313" key="11">
    <source>
        <dbReference type="EMBL" id="RDY13753.1"/>
    </source>
</evidence>
<keyword evidence="9" id="KW-0812">Transmembrane</keyword>
<dbReference type="STRING" id="157652.A0A371IFJ2"/>
<dbReference type="Gene3D" id="2.60.40.420">
    <property type="entry name" value="Cupredoxins - blue copper proteins"/>
    <property type="match status" value="1"/>
</dbReference>
<dbReference type="FunFam" id="2.60.40.420:FF:000034">
    <property type="entry name" value="Cupredoxin superfamily protein"/>
    <property type="match status" value="1"/>
</dbReference>
<dbReference type="GO" id="GO:0012505">
    <property type="term" value="C:endomembrane system"/>
    <property type="evidence" value="ECO:0007669"/>
    <property type="project" value="UniProtKB-SubCell"/>
</dbReference>
<feature type="domain" description="Phytocyanin" evidence="10">
    <location>
        <begin position="27"/>
        <end position="133"/>
    </location>
</feature>
<comment type="subcellular location">
    <subcellularLocation>
        <location evidence="1">Endomembrane system</location>
    </subcellularLocation>
</comment>
<keyword evidence="9" id="KW-1133">Transmembrane helix</keyword>
<dbReference type="GO" id="GO:0009055">
    <property type="term" value="F:electron transfer activity"/>
    <property type="evidence" value="ECO:0007669"/>
    <property type="project" value="InterPro"/>
</dbReference>
<keyword evidence="6" id="KW-0325">Glycoprotein</keyword>
<protein>
    <submittedName>
        <fullName evidence="11">Blue copper protein</fullName>
    </submittedName>
</protein>
<keyword evidence="3" id="KW-0732">Signal</keyword>
<keyword evidence="2" id="KW-0536">Nodulation</keyword>
<dbReference type="InterPro" id="IPR039391">
    <property type="entry name" value="Phytocyanin-like"/>
</dbReference>
<evidence type="ECO:0000256" key="6">
    <source>
        <dbReference type="ARBA" id="ARBA00023180"/>
    </source>
</evidence>
<comment type="function">
    <text evidence="8">May act as a carbohydrate transporter.</text>
</comment>
<keyword evidence="12" id="KW-1185">Reference proteome</keyword>
<feature type="transmembrane region" description="Helical" evidence="9">
    <location>
        <begin position="143"/>
        <end position="163"/>
    </location>
</feature>
<comment type="caution">
    <text evidence="11">The sequence shown here is derived from an EMBL/GenBank/DDBJ whole genome shotgun (WGS) entry which is preliminary data.</text>
</comment>
<dbReference type="EMBL" id="QJKJ01000207">
    <property type="protein sequence ID" value="RDY13753.1"/>
    <property type="molecule type" value="Genomic_DNA"/>
</dbReference>
<feature type="transmembrane region" description="Helical" evidence="9">
    <location>
        <begin position="6"/>
        <end position="24"/>
    </location>
</feature>
<dbReference type="Proteomes" id="UP000257109">
    <property type="component" value="Unassembled WGS sequence"/>
</dbReference>
<evidence type="ECO:0000256" key="4">
    <source>
        <dbReference type="ARBA" id="ARBA00023136"/>
    </source>
</evidence>
<dbReference type="PANTHER" id="PTHR33021">
    <property type="entry name" value="BLUE COPPER PROTEIN"/>
    <property type="match status" value="1"/>
</dbReference>
<reference evidence="11" key="1">
    <citation type="submission" date="2018-05" db="EMBL/GenBank/DDBJ databases">
        <title>Draft genome of Mucuna pruriens seed.</title>
        <authorList>
            <person name="Nnadi N.E."/>
            <person name="Vos R."/>
            <person name="Hasami M.H."/>
            <person name="Devisetty U.K."/>
            <person name="Aguiy J.C."/>
        </authorList>
    </citation>
    <scope>NUCLEOTIDE SEQUENCE [LARGE SCALE GENOMIC DNA]</scope>
    <source>
        <strain evidence="11">JCA_2017</strain>
    </source>
</reference>
<dbReference type="SUPFAM" id="SSF49503">
    <property type="entry name" value="Cupredoxins"/>
    <property type="match status" value="1"/>
</dbReference>
<proteinExistence type="inferred from homology"/>
<organism evidence="11 12">
    <name type="scientific">Mucuna pruriens</name>
    <name type="common">Velvet bean</name>
    <name type="synonym">Dolichos pruriens</name>
    <dbReference type="NCBI Taxonomy" id="157652"/>
    <lineage>
        <taxon>Eukaryota</taxon>
        <taxon>Viridiplantae</taxon>
        <taxon>Streptophyta</taxon>
        <taxon>Embryophyta</taxon>
        <taxon>Tracheophyta</taxon>
        <taxon>Spermatophyta</taxon>
        <taxon>Magnoliopsida</taxon>
        <taxon>eudicotyledons</taxon>
        <taxon>Gunneridae</taxon>
        <taxon>Pentapetalae</taxon>
        <taxon>rosids</taxon>
        <taxon>fabids</taxon>
        <taxon>Fabales</taxon>
        <taxon>Fabaceae</taxon>
        <taxon>Papilionoideae</taxon>
        <taxon>50 kb inversion clade</taxon>
        <taxon>NPAAA clade</taxon>
        <taxon>indigoferoid/millettioid clade</taxon>
        <taxon>Phaseoleae</taxon>
        <taxon>Mucuna</taxon>
    </lineage>
</organism>
<keyword evidence="4 9" id="KW-0472">Membrane</keyword>